<keyword evidence="1 2" id="KW-0732">Signal</keyword>
<dbReference type="Proteomes" id="UP000050902">
    <property type="component" value="Unassembled WGS sequence"/>
</dbReference>
<dbReference type="Pfam" id="PF03767">
    <property type="entry name" value="Acid_phosphat_B"/>
    <property type="match status" value="1"/>
</dbReference>
<evidence type="ECO:0000313" key="4">
    <source>
        <dbReference type="Proteomes" id="UP000050902"/>
    </source>
</evidence>
<accession>A0ABR5NK34</accession>
<dbReference type="PIRSF" id="PIRSF019271">
    <property type="entry name" value="Acid_Ptase_C"/>
    <property type="match status" value="1"/>
</dbReference>
<dbReference type="SUPFAM" id="SSF56784">
    <property type="entry name" value="HAD-like"/>
    <property type="match status" value="1"/>
</dbReference>
<dbReference type="InterPro" id="IPR036412">
    <property type="entry name" value="HAD-like_sf"/>
</dbReference>
<evidence type="ECO:0000256" key="2">
    <source>
        <dbReference type="SAM" id="SignalP"/>
    </source>
</evidence>
<comment type="caution">
    <text evidence="3">The sequence shown here is derived from an EMBL/GenBank/DDBJ whole genome shotgun (WGS) entry which is preliminary data.</text>
</comment>
<feature type="chain" id="PRO_5046702550" evidence="2">
    <location>
        <begin position="20"/>
        <end position="306"/>
    </location>
</feature>
<feature type="signal peptide" evidence="2">
    <location>
        <begin position="1"/>
        <end position="19"/>
    </location>
</feature>
<dbReference type="CDD" id="cd07534">
    <property type="entry name" value="HAD_CAP"/>
    <property type="match status" value="1"/>
</dbReference>
<dbReference type="InterPro" id="IPR023214">
    <property type="entry name" value="HAD_sf"/>
</dbReference>
<keyword evidence="4" id="KW-1185">Reference proteome</keyword>
<dbReference type="PANTHER" id="PTHR31284:SF10">
    <property type="entry name" value="ACID PHOSPHATASE-LIKE PROTEIN"/>
    <property type="match status" value="1"/>
</dbReference>
<reference evidence="3 4" key="1">
    <citation type="submission" date="2015-05" db="EMBL/GenBank/DDBJ databases">
        <title>Genome sequencing and analysis of members of genus Stenotrophomonas.</title>
        <authorList>
            <person name="Patil P.P."/>
            <person name="Midha S."/>
            <person name="Patil P.B."/>
        </authorList>
    </citation>
    <scope>NUCLEOTIDE SEQUENCE [LARGE SCALE GENOMIC DNA]</scope>
    <source>
        <strain evidence="3 4">DSM 12575</strain>
    </source>
</reference>
<dbReference type="PROSITE" id="PS51257">
    <property type="entry name" value="PROKAR_LIPOPROTEIN"/>
    <property type="match status" value="1"/>
</dbReference>
<dbReference type="SFLD" id="SFLDG01125">
    <property type="entry name" value="C1.1:_Acid_Phosphatase_Like"/>
    <property type="match status" value="1"/>
</dbReference>
<evidence type="ECO:0000256" key="1">
    <source>
        <dbReference type="ARBA" id="ARBA00022729"/>
    </source>
</evidence>
<gene>
    <name evidence="3" type="ORF">ABB22_08710</name>
</gene>
<sequence>MRCVSGTVLQAPSALLSLAACSTSRPLVHGEPAVSAPVAPAPAAVVADGANDNLNAVLWIQRSQEYRANSLQTWRAAAAQLDRALADRSWTALLPEEGGSHQSAALKPAVVVDVDETVLDNSPYQARLVRNGGSYDDATWDAWVAEGKAGAVPGAVEFAKAAAAKGVTMIYITNRTEHMKDVTLANLRRLGFPVAGDDVYLGLDKYVPGCEQEGSEKACRRQLVAQKYRVLMQFGDQLSDFGAISANTQAGRDALLQAHQDWFGQRWWMLSNPTYGGWEPAQFNNAWSLPESERRAAKRAALDVAQ</sequence>
<dbReference type="EMBL" id="LDJG01000012">
    <property type="protein sequence ID" value="KRG57507.1"/>
    <property type="molecule type" value="Genomic_DNA"/>
</dbReference>
<protein>
    <submittedName>
        <fullName evidence="3">Acid phosphatase</fullName>
    </submittedName>
</protein>
<dbReference type="PANTHER" id="PTHR31284">
    <property type="entry name" value="ACID PHOSPHATASE-LIKE PROTEIN"/>
    <property type="match status" value="1"/>
</dbReference>
<organism evidence="3 4">
    <name type="scientific">Stenotrophomonas nitritireducens</name>
    <dbReference type="NCBI Taxonomy" id="83617"/>
    <lineage>
        <taxon>Bacteria</taxon>
        <taxon>Pseudomonadati</taxon>
        <taxon>Pseudomonadota</taxon>
        <taxon>Gammaproteobacteria</taxon>
        <taxon>Lysobacterales</taxon>
        <taxon>Lysobacteraceae</taxon>
        <taxon>Stenotrophomonas</taxon>
    </lineage>
</organism>
<dbReference type="SFLD" id="SFLDS00003">
    <property type="entry name" value="Haloacid_Dehalogenase"/>
    <property type="match status" value="1"/>
</dbReference>
<dbReference type="InterPro" id="IPR005519">
    <property type="entry name" value="Acid_phosphat_B-like"/>
</dbReference>
<name>A0ABR5NK34_9GAMM</name>
<dbReference type="InterPro" id="IPR006423">
    <property type="entry name" value="Lipo_e_P4"/>
</dbReference>
<proteinExistence type="predicted"/>
<dbReference type="Gene3D" id="3.40.50.1000">
    <property type="entry name" value="HAD superfamily/HAD-like"/>
    <property type="match status" value="1"/>
</dbReference>
<evidence type="ECO:0000313" key="3">
    <source>
        <dbReference type="EMBL" id="KRG57507.1"/>
    </source>
</evidence>